<evidence type="ECO:0000313" key="9">
    <source>
        <dbReference type="Proteomes" id="UP001150904"/>
    </source>
</evidence>
<comment type="subcellular location">
    <subcellularLocation>
        <location evidence="1">Membrane</location>
        <topology evidence="1">Multi-pass membrane protein</topology>
    </subcellularLocation>
</comment>
<dbReference type="InterPro" id="IPR007248">
    <property type="entry name" value="Mpv17_PMP22"/>
</dbReference>
<dbReference type="Pfam" id="PF04117">
    <property type="entry name" value="Mpv17_PMP22"/>
    <property type="match status" value="1"/>
</dbReference>
<dbReference type="EMBL" id="JAPQKR010000012">
    <property type="protein sequence ID" value="KAJ5203868.1"/>
    <property type="molecule type" value="Genomic_DNA"/>
</dbReference>
<dbReference type="Proteomes" id="UP001150904">
    <property type="component" value="Unassembled WGS sequence"/>
</dbReference>
<keyword evidence="3 6" id="KW-0812">Transmembrane</keyword>
<comment type="caution">
    <text evidence="8">The sequence shown here is derived from an EMBL/GenBank/DDBJ whole genome shotgun (WGS) entry which is preliminary data.</text>
</comment>
<dbReference type="PANTHER" id="PTHR11266">
    <property type="entry name" value="PEROXISOMAL MEMBRANE PROTEIN 2, PXMP2 MPV17"/>
    <property type="match status" value="1"/>
</dbReference>
<dbReference type="GeneID" id="83179110"/>
<proteinExistence type="inferred from homology"/>
<dbReference type="AlphaFoldDB" id="A0A9W9SZG2"/>
<reference evidence="8" key="1">
    <citation type="submission" date="2022-12" db="EMBL/GenBank/DDBJ databases">
        <authorList>
            <person name="Petersen C."/>
        </authorList>
    </citation>
    <scope>NUCLEOTIDE SEQUENCE</scope>
    <source>
        <strain evidence="8">IBT 15544</strain>
    </source>
</reference>
<dbReference type="OrthoDB" id="10267969at2759"/>
<sequence>MSVPPIAKATLQAAVINAGSNVLAQGIKAYRDEVPFDLDIQALMQFTTCAFIVSPVGYLWLEKLESWFPGTVPPEKSSEKANKGGRSVTKPQKPRLNVTNTVAKVLIDQTIGATWNTVLFIITMGLLRGLQYNTIQTQIQQDFWPIMIAGFKLWPFVSVLNFTVIPPNQRLLVGSLFGVIWGVYLSLVSE</sequence>
<keyword evidence="9" id="KW-1185">Reference proteome</keyword>
<organism evidence="8 9">
    <name type="scientific">Penicillium cinerascens</name>
    <dbReference type="NCBI Taxonomy" id="70096"/>
    <lineage>
        <taxon>Eukaryota</taxon>
        <taxon>Fungi</taxon>
        <taxon>Dikarya</taxon>
        <taxon>Ascomycota</taxon>
        <taxon>Pezizomycotina</taxon>
        <taxon>Eurotiomycetes</taxon>
        <taxon>Eurotiomycetidae</taxon>
        <taxon>Eurotiales</taxon>
        <taxon>Aspergillaceae</taxon>
        <taxon>Penicillium</taxon>
    </lineage>
</organism>
<evidence type="ECO:0000256" key="1">
    <source>
        <dbReference type="ARBA" id="ARBA00004141"/>
    </source>
</evidence>
<evidence type="ECO:0000256" key="5">
    <source>
        <dbReference type="ARBA" id="ARBA00023136"/>
    </source>
</evidence>
<evidence type="ECO:0000256" key="3">
    <source>
        <dbReference type="ARBA" id="ARBA00022692"/>
    </source>
</evidence>
<protein>
    <recommendedName>
        <fullName evidence="10">Integral membrane protein, Mpv17/PMP22 family</fullName>
    </recommendedName>
</protein>
<keyword evidence="5 6" id="KW-0472">Membrane</keyword>
<keyword evidence="4 6" id="KW-1133">Transmembrane helix</keyword>
<feature type="transmembrane region" description="Helical" evidence="6">
    <location>
        <begin position="171"/>
        <end position="189"/>
    </location>
</feature>
<accession>A0A9W9SZG2</accession>
<dbReference type="PANTHER" id="PTHR11266:SF80">
    <property type="entry name" value="PEROXISOMAL MEMBRANE PROTEIN 2"/>
    <property type="match status" value="1"/>
</dbReference>
<feature type="region of interest" description="Disordered" evidence="7">
    <location>
        <begin position="72"/>
        <end position="93"/>
    </location>
</feature>
<evidence type="ECO:0000256" key="2">
    <source>
        <dbReference type="ARBA" id="ARBA00006824"/>
    </source>
</evidence>
<evidence type="ECO:0008006" key="10">
    <source>
        <dbReference type="Google" id="ProtNLM"/>
    </source>
</evidence>
<evidence type="ECO:0000313" key="8">
    <source>
        <dbReference type="EMBL" id="KAJ5203868.1"/>
    </source>
</evidence>
<evidence type="ECO:0000256" key="7">
    <source>
        <dbReference type="SAM" id="MobiDB-lite"/>
    </source>
</evidence>
<evidence type="ECO:0000256" key="4">
    <source>
        <dbReference type="ARBA" id="ARBA00022989"/>
    </source>
</evidence>
<gene>
    <name evidence="8" type="ORF">N7498_004747</name>
</gene>
<comment type="similarity">
    <text evidence="2 6">Belongs to the peroxisomal membrane protein PXMP2/4 family.</text>
</comment>
<name>A0A9W9SZG2_9EURO</name>
<dbReference type="RefSeq" id="XP_058308347.1">
    <property type="nucleotide sequence ID" value="XM_058451809.1"/>
</dbReference>
<feature type="transmembrane region" description="Helical" evidence="6">
    <location>
        <begin position="143"/>
        <end position="164"/>
    </location>
</feature>
<feature type="transmembrane region" description="Helical" evidence="6">
    <location>
        <begin position="113"/>
        <end position="131"/>
    </location>
</feature>
<reference evidence="8" key="2">
    <citation type="journal article" date="2023" name="IMA Fungus">
        <title>Comparative genomic study of the Penicillium genus elucidates a diverse pangenome and 15 lateral gene transfer events.</title>
        <authorList>
            <person name="Petersen C."/>
            <person name="Sorensen T."/>
            <person name="Nielsen M.R."/>
            <person name="Sondergaard T.E."/>
            <person name="Sorensen J.L."/>
            <person name="Fitzpatrick D.A."/>
            <person name="Frisvad J.C."/>
            <person name="Nielsen K.L."/>
        </authorList>
    </citation>
    <scope>NUCLEOTIDE SEQUENCE</scope>
    <source>
        <strain evidence="8">IBT 15544</strain>
    </source>
</reference>
<evidence type="ECO:0000256" key="6">
    <source>
        <dbReference type="RuleBase" id="RU363053"/>
    </source>
</evidence>
<dbReference type="GO" id="GO:0005778">
    <property type="term" value="C:peroxisomal membrane"/>
    <property type="evidence" value="ECO:0007669"/>
    <property type="project" value="TreeGrafter"/>
</dbReference>